<evidence type="ECO:0000313" key="2">
    <source>
        <dbReference type="EMBL" id="AGL03620.1"/>
    </source>
</evidence>
<feature type="domain" description="ABC-three component systems C-terminal" evidence="1">
    <location>
        <begin position="196"/>
        <end position="331"/>
    </location>
</feature>
<dbReference type="HOGENOM" id="CLU_849236_0_0_9"/>
<reference evidence="2 3" key="1">
    <citation type="submission" date="2012-01" db="EMBL/GenBank/DDBJ databases">
        <title>Complete sequence of Desulfotomaculum gibsoniae DSM 7213.</title>
        <authorList>
            <consortium name="US DOE Joint Genome Institute"/>
            <person name="Lucas S."/>
            <person name="Han J."/>
            <person name="Lapidus A."/>
            <person name="Cheng J.-F."/>
            <person name="Goodwin L."/>
            <person name="Pitluck S."/>
            <person name="Peters L."/>
            <person name="Ovchinnikova G."/>
            <person name="Teshima H."/>
            <person name="Detter J.C."/>
            <person name="Han C."/>
            <person name="Tapia R."/>
            <person name="Land M."/>
            <person name="Hauser L."/>
            <person name="Kyrpides N."/>
            <person name="Ivanova N."/>
            <person name="Pagani I."/>
            <person name="Parshina S."/>
            <person name="Plugge C."/>
            <person name="Muyzer G."/>
            <person name="Kuever J."/>
            <person name="Ivanova A."/>
            <person name="Nazina T."/>
            <person name="Klenk H.-P."/>
            <person name="Brambilla E."/>
            <person name="Spring S."/>
            <person name="Stams A.F."/>
            <person name="Woyke T."/>
        </authorList>
    </citation>
    <scope>NUCLEOTIDE SEQUENCE [LARGE SCALE GENOMIC DNA]</scope>
    <source>
        <strain evidence="2 3">DSM 7213</strain>
    </source>
</reference>
<sequence>MVGLCFGTYARAVQKVIKGSDSQVEVTELLLGLILDNVVITNQIGEPYVVTAKIANQLLGLNAQVHNKIKKAASSKLIIDAAHDYFEDVVIPAITPDLTSDLVHELTKLISQDTKIPQNKKKDFLALAEGEKLARFLSEVFLYAIKKPNKLTGDKQTNGGIPTIVDEVKALKAILSKSHGLRPPPLTPPEEIQKHELTYVTKLLAAYAEAEKLTDLSKELLDRYPRYKKDFERRRKDYYAAETVRRDARDIFGMTEPDQFETLKEETYNGIIDIYYNDFKHGFARMNGVMAHAAVIQVNKCWLCEPLKWVGASEKKGVCHILVNDGEIEGWVLRNE</sequence>
<protein>
    <recommendedName>
        <fullName evidence="1">ABC-three component systems C-terminal domain-containing protein</fullName>
    </recommendedName>
</protein>
<dbReference type="eggNOG" id="ENOG502Z9QP">
    <property type="taxonomic scope" value="Bacteria"/>
</dbReference>
<evidence type="ECO:0000259" key="1">
    <source>
        <dbReference type="Pfam" id="PF20282"/>
    </source>
</evidence>
<dbReference type="STRING" id="767817.Desgi_4378"/>
<proteinExistence type="predicted"/>
<organism evidence="2 3">
    <name type="scientific">Desulfoscipio gibsoniae DSM 7213</name>
    <dbReference type="NCBI Taxonomy" id="767817"/>
    <lineage>
        <taxon>Bacteria</taxon>
        <taxon>Bacillati</taxon>
        <taxon>Bacillota</taxon>
        <taxon>Clostridia</taxon>
        <taxon>Eubacteriales</taxon>
        <taxon>Desulfallaceae</taxon>
        <taxon>Desulfoscipio</taxon>
    </lineage>
</organism>
<gene>
    <name evidence="2" type="ORF">Desgi_4378</name>
</gene>
<dbReference type="RefSeq" id="WP_006521324.1">
    <property type="nucleotide sequence ID" value="NC_021184.1"/>
</dbReference>
<dbReference type="InterPro" id="IPR046914">
    <property type="entry name" value="ABC-3C_CTD6"/>
</dbReference>
<dbReference type="EMBL" id="CP003273">
    <property type="protein sequence ID" value="AGL03620.1"/>
    <property type="molecule type" value="Genomic_DNA"/>
</dbReference>
<dbReference type="Pfam" id="PF20282">
    <property type="entry name" value="CTD6"/>
    <property type="match status" value="1"/>
</dbReference>
<keyword evidence="3" id="KW-1185">Reference proteome</keyword>
<accession>R4KSQ7</accession>
<dbReference type="KEGG" id="dgi:Desgi_4378"/>
<name>R4KSQ7_9FIRM</name>
<dbReference type="AlphaFoldDB" id="R4KSQ7"/>
<evidence type="ECO:0000313" key="3">
    <source>
        <dbReference type="Proteomes" id="UP000013520"/>
    </source>
</evidence>
<dbReference type="Proteomes" id="UP000013520">
    <property type="component" value="Chromosome"/>
</dbReference>
<dbReference type="OrthoDB" id="3242664at2"/>